<keyword evidence="3" id="KW-1185">Reference proteome</keyword>
<gene>
    <name evidence="2" type="ORF">GWI33_019692</name>
</gene>
<feature type="compositionally biased region" description="Low complexity" evidence="1">
    <location>
        <begin position="54"/>
        <end position="70"/>
    </location>
</feature>
<feature type="region of interest" description="Disordered" evidence="1">
    <location>
        <begin position="1"/>
        <end position="23"/>
    </location>
</feature>
<evidence type="ECO:0000313" key="2">
    <source>
        <dbReference type="EMBL" id="KAF7267034.1"/>
    </source>
</evidence>
<dbReference type="EMBL" id="JAACXV010014474">
    <property type="protein sequence ID" value="KAF7267034.1"/>
    <property type="molecule type" value="Genomic_DNA"/>
</dbReference>
<dbReference type="AlphaFoldDB" id="A0A834HTW3"/>
<name>A0A834HTW3_RHYFE</name>
<protein>
    <submittedName>
        <fullName evidence="2">Uncharacterized protein</fullName>
    </submittedName>
</protein>
<organism evidence="2 3">
    <name type="scientific">Rhynchophorus ferrugineus</name>
    <name type="common">Red palm weevil</name>
    <name type="synonym">Curculio ferrugineus</name>
    <dbReference type="NCBI Taxonomy" id="354439"/>
    <lineage>
        <taxon>Eukaryota</taxon>
        <taxon>Metazoa</taxon>
        <taxon>Ecdysozoa</taxon>
        <taxon>Arthropoda</taxon>
        <taxon>Hexapoda</taxon>
        <taxon>Insecta</taxon>
        <taxon>Pterygota</taxon>
        <taxon>Neoptera</taxon>
        <taxon>Endopterygota</taxon>
        <taxon>Coleoptera</taxon>
        <taxon>Polyphaga</taxon>
        <taxon>Cucujiformia</taxon>
        <taxon>Curculionidae</taxon>
        <taxon>Dryophthorinae</taxon>
        <taxon>Rhynchophorus</taxon>
    </lineage>
</organism>
<evidence type="ECO:0000313" key="3">
    <source>
        <dbReference type="Proteomes" id="UP000625711"/>
    </source>
</evidence>
<proteinExistence type="predicted"/>
<feature type="compositionally biased region" description="Basic residues" evidence="1">
    <location>
        <begin position="41"/>
        <end position="53"/>
    </location>
</feature>
<comment type="caution">
    <text evidence="2">The sequence shown here is derived from an EMBL/GenBank/DDBJ whole genome shotgun (WGS) entry which is preliminary data.</text>
</comment>
<reference evidence="2" key="1">
    <citation type="submission" date="2020-08" db="EMBL/GenBank/DDBJ databases">
        <title>Genome sequencing and assembly of the red palm weevil Rhynchophorus ferrugineus.</title>
        <authorList>
            <person name="Dias G.B."/>
            <person name="Bergman C.M."/>
            <person name="Manee M."/>
        </authorList>
    </citation>
    <scope>NUCLEOTIDE SEQUENCE</scope>
    <source>
        <strain evidence="2">AA-2017</strain>
        <tissue evidence="2">Whole larva</tissue>
    </source>
</reference>
<accession>A0A834HTW3</accession>
<feature type="region of interest" description="Disordered" evidence="1">
    <location>
        <begin position="37"/>
        <end position="71"/>
    </location>
</feature>
<dbReference type="Proteomes" id="UP000625711">
    <property type="component" value="Unassembled WGS sequence"/>
</dbReference>
<evidence type="ECO:0000256" key="1">
    <source>
        <dbReference type="SAM" id="MobiDB-lite"/>
    </source>
</evidence>
<sequence>MKQRLIISISRPPPRQTVRNSVHNAAEVQAPLYRASLGPLKIKRKKQRARRTTPPRQTKGSSGGRQLSSRALRRLSTRICNSWYTCVEWRARRTHSLVSFVSPVGIDEGVEVLPHARSVT</sequence>